<keyword evidence="3" id="KW-1185">Reference proteome</keyword>
<organism evidence="2 3">
    <name type="scientific">Jimgerdemannia flammicorona</name>
    <dbReference type="NCBI Taxonomy" id="994334"/>
    <lineage>
        <taxon>Eukaryota</taxon>
        <taxon>Fungi</taxon>
        <taxon>Fungi incertae sedis</taxon>
        <taxon>Mucoromycota</taxon>
        <taxon>Mucoromycotina</taxon>
        <taxon>Endogonomycetes</taxon>
        <taxon>Endogonales</taxon>
        <taxon>Endogonaceae</taxon>
        <taxon>Jimgerdemannia</taxon>
    </lineage>
</organism>
<gene>
    <name evidence="2" type="ORF">BC938DRAFT_479441</name>
</gene>
<sequence length="121" mass="12910">MDEDGGWVEGADWLGVCFVGSVHNDGPLVVSSGSSSAGRAKKQIIIVQKGGIYRTDKTYATEEAAVTSTLAAAAIRLTCPAPRRHGNRHIGIPHTVPFPSLRSTTNKKRTDTRQRHGCPAS</sequence>
<comment type="caution">
    <text evidence="2">The sequence shown here is derived from an EMBL/GenBank/DDBJ whole genome shotgun (WGS) entry which is preliminary data.</text>
</comment>
<evidence type="ECO:0000256" key="1">
    <source>
        <dbReference type="SAM" id="MobiDB-lite"/>
    </source>
</evidence>
<protein>
    <submittedName>
        <fullName evidence="2">Uncharacterized protein</fullName>
    </submittedName>
</protein>
<evidence type="ECO:0000313" key="2">
    <source>
        <dbReference type="EMBL" id="RUS30398.1"/>
    </source>
</evidence>
<dbReference type="Proteomes" id="UP000274822">
    <property type="component" value="Unassembled WGS sequence"/>
</dbReference>
<name>A0A433QKV7_9FUNG</name>
<dbReference type="EMBL" id="RBNJ01003923">
    <property type="protein sequence ID" value="RUS30398.1"/>
    <property type="molecule type" value="Genomic_DNA"/>
</dbReference>
<proteinExistence type="predicted"/>
<dbReference type="AlphaFoldDB" id="A0A433QKV7"/>
<accession>A0A433QKV7</accession>
<feature type="region of interest" description="Disordered" evidence="1">
    <location>
        <begin position="83"/>
        <end position="121"/>
    </location>
</feature>
<evidence type="ECO:0000313" key="3">
    <source>
        <dbReference type="Proteomes" id="UP000274822"/>
    </source>
</evidence>
<reference evidence="2 3" key="1">
    <citation type="journal article" date="2018" name="New Phytol.">
        <title>Phylogenomics of Endogonaceae and evolution of mycorrhizas within Mucoromycota.</title>
        <authorList>
            <person name="Chang Y."/>
            <person name="Desiro A."/>
            <person name="Na H."/>
            <person name="Sandor L."/>
            <person name="Lipzen A."/>
            <person name="Clum A."/>
            <person name="Barry K."/>
            <person name="Grigoriev I.V."/>
            <person name="Martin F.M."/>
            <person name="Stajich J.E."/>
            <person name="Smith M.E."/>
            <person name="Bonito G."/>
            <person name="Spatafora J.W."/>
        </authorList>
    </citation>
    <scope>NUCLEOTIDE SEQUENCE [LARGE SCALE GENOMIC DNA]</scope>
    <source>
        <strain evidence="2 3">AD002</strain>
    </source>
</reference>